<dbReference type="EMBL" id="CM000134">
    <property type="protein sequence ID" value="EEC84190.1"/>
    <property type="molecule type" value="Genomic_DNA"/>
</dbReference>
<dbReference type="InterPro" id="IPR001878">
    <property type="entry name" value="Znf_CCHC"/>
</dbReference>
<keyword evidence="1" id="KW-0479">Metal-binding</keyword>
<evidence type="ECO:0000313" key="4">
    <source>
        <dbReference type="Proteomes" id="UP000007015"/>
    </source>
</evidence>
<evidence type="ECO:0000259" key="2">
    <source>
        <dbReference type="PROSITE" id="PS50158"/>
    </source>
</evidence>
<keyword evidence="1" id="KW-0863">Zinc-finger</keyword>
<reference evidence="3 4" key="1">
    <citation type="journal article" date="2005" name="PLoS Biol.">
        <title>The genomes of Oryza sativa: a history of duplications.</title>
        <authorList>
            <person name="Yu J."/>
            <person name="Wang J."/>
            <person name="Lin W."/>
            <person name="Li S."/>
            <person name="Li H."/>
            <person name="Zhou J."/>
            <person name="Ni P."/>
            <person name="Dong W."/>
            <person name="Hu S."/>
            <person name="Zeng C."/>
            <person name="Zhang J."/>
            <person name="Zhang Y."/>
            <person name="Li R."/>
            <person name="Xu Z."/>
            <person name="Li S."/>
            <person name="Li X."/>
            <person name="Zheng H."/>
            <person name="Cong L."/>
            <person name="Lin L."/>
            <person name="Yin J."/>
            <person name="Geng J."/>
            <person name="Li G."/>
            <person name="Shi J."/>
            <person name="Liu J."/>
            <person name="Lv H."/>
            <person name="Li J."/>
            <person name="Wang J."/>
            <person name="Deng Y."/>
            <person name="Ran L."/>
            <person name="Shi X."/>
            <person name="Wang X."/>
            <person name="Wu Q."/>
            <person name="Li C."/>
            <person name="Ren X."/>
            <person name="Wang J."/>
            <person name="Wang X."/>
            <person name="Li D."/>
            <person name="Liu D."/>
            <person name="Zhang X."/>
            <person name="Ji Z."/>
            <person name="Zhao W."/>
            <person name="Sun Y."/>
            <person name="Zhang Z."/>
            <person name="Bao J."/>
            <person name="Han Y."/>
            <person name="Dong L."/>
            <person name="Ji J."/>
            <person name="Chen P."/>
            <person name="Wu S."/>
            <person name="Liu J."/>
            <person name="Xiao Y."/>
            <person name="Bu D."/>
            <person name="Tan J."/>
            <person name="Yang L."/>
            <person name="Ye C."/>
            <person name="Zhang J."/>
            <person name="Xu J."/>
            <person name="Zhou Y."/>
            <person name="Yu Y."/>
            <person name="Zhang B."/>
            <person name="Zhuang S."/>
            <person name="Wei H."/>
            <person name="Liu B."/>
            <person name="Lei M."/>
            <person name="Yu H."/>
            <person name="Li Y."/>
            <person name="Xu H."/>
            <person name="Wei S."/>
            <person name="He X."/>
            <person name="Fang L."/>
            <person name="Zhang Z."/>
            <person name="Zhang Y."/>
            <person name="Huang X."/>
            <person name="Su Z."/>
            <person name="Tong W."/>
            <person name="Li J."/>
            <person name="Tong Z."/>
            <person name="Li S."/>
            <person name="Ye J."/>
            <person name="Wang L."/>
            <person name="Fang L."/>
            <person name="Lei T."/>
            <person name="Chen C."/>
            <person name="Chen H."/>
            <person name="Xu Z."/>
            <person name="Li H."/>
            <person name="Huang H."/>
            <person name="Zhang F."/>
            <person name="Xu H."/>
            <person name="Li N."/>
            <person name="Zhao C."/>
            <person name="Li S."/>
            <person name="Dong L."/>
            <person name="Huang Y."/>
            <person name="Li L."/>
            <person name="Xi Y."/>
            <person name="Qi Q."/>
            <person name="Li W."/>
            <person name="Zhang B."/>
            <person name="Hu W."/>
            <person name="Zhang Y."/>
            <person name="Tian X."/>
            <person name="Jiao Y."/>
            <person name="Liang X."/>
            <person name="Jin J."/>
            <person name="Gao L."/>
            <person name="Zheng W."/>
            <person name="Hao B."/>
            <person name="Liu S."/>
            <person name="Wang W."/>
            <person name="Yuan L."/>
            <person name="Cao M."/>
            <person name="McDermott J."/>
            <person name="Samudrala R."/>
            <person name="Wang J."/>
            <person name="Wong G.K."/>
            <person name="Yang H."/>
        </authorList>
    </citation>
    <scope>NUCLEOTIDE SEQUENCE [LARGE SCALE GENOMIC DNA]</scope>
    <source>
        <strain evidence="4">cv. 93-11</strain>
    </source>
</reference>
<dbReference type="Gene3D" id="4.10.60.10">
    <property type="entry name" value="Zinc finger, CCHC-type"/>
    <property type="match status" value="1"/>
</dbReference>
<dbReference type="PROSITE" id="PS50158">
    <property type="entry name" value="ZF_CCHC"/>
    <property type="match status" value="1"/>
</dbReference>
<dbReference type="InterPro" id="IPR036875">
    <property type="entry name" value="Znf_CCHC_sf"/>
</dbReference>
<evidence type="ECO:0000313" key="3">
    <source>
        <dbReference type="EMBL" id="EEC84190.1"/>
    </source>
</evidence>
<dbReference type="HOGENOM" id="CLU_064398_0_0_1"/>
<gene>
    <name evidence="3" type="ORF">OsI_30578</name>
</gene>
<keyword evidence="4" id="KW-1185">Reference proteome</keyword>
<accession>B8BDF6</accession>
<organism evidence="3 4">
    <name type="scientific">Oryza sativa subsp. indica</name>
    <name type="common">Rice</name>
    <dbReference type="NCBI Taxonomy" id="39946"/>
    <lineage>
        <taxon>Eukaryota</taxon>
        <taxon>Viridiplantae</taxon>
        <taxon>Streptophyta</taxon>
        <taxon>Embryophyta</taxon>
        <taxon>Tracheophyta</taxon>
        <taxon>Spermatophyta</taxon>
        <taxon>Magnoliopsida</taxon>
        <taxon>Liliopsida</taxon>
        <taxon>Poales</taxon>
        <taxon>Poaceae</taxon>
        <taxon>BOP clade</taxon>
        <taxon>Oryzoideae</taxon>
        <taxon>Oryzeae</taxon>
        <taxon>Oryzinae</taxon>
        <taxon>Oryza</taxon>
        <taxon>Oryza sativa</taxon>
    </lineage>
</organism>
<dbReference type="GO" id="GO:0003676">
    <property type="term" value="F:nucleic acid binding"/>
    <property type="evidence" value="ECO:0007669"/>
    <property type="project" value="InterPro"/>
</dbReference>
<dbReference type="Pfam" id="PF00098">
    <property type="entry name" value="zf-CCHC"/>
    <property type="match status" value="1"/>
</dbReference>
<dbReference type="AlphaFoldDB" id="B8BDF6"/>
<protein>
    <recommendedName>
        <fullName evidence="2">CCHC-type domain-containing protein</fullName>
    </recommendedName>
</protein>
<dbReference type="Proteomes" id="UP000007015">
    <property type="component" value="Chromosome 9"/>
</dbReference>
<dbReference type="GO" id="GO:0008270">
    <property type="term" value="F:zinc ion binding"/>
    <property type="evidence" value="ECO:0007669"/>
    <property type="project" value="UniProtKB-KW"/>
</dbReference>
<keyword evidence="1" id="KW-0862">Zinc</keyword>
<sequence length="367" mass="40943">MMKQQMIDNSAKIVSPDTVTTSTRYCHKFAEFMKTRPPTFAGSATSWYTDQWLGTIENKLDMVQCDEKNKVFYAAHQLQGAALECWKGYCATDKDPQAISWAEFSSILHYMDVSPGFIKTKDHTKDGVCTLCSQGYRYELMWCPRNKPRNCACARCGEIGHSASEHEISCSSCEQSHLLGECPMSKLTCYLCEGDDHVPIKCPLSSILTTVTQHQREAYQEVIQQVIGETNKIIVTPVKKFREVDDSSLQYQCKRGSESASKVACSACGEQGEAASYKAKCMSKTRKASSKTKNVVCFSCNEMGHFANRCPLRHQTPAQDKTIPKAILTKRTTPTTGGEVELIRNGRGRCLLVFVIGFYHLGILIVA</sequence>
<feature type="domain" description="CCHC-type" evidence="2">
    <location>
        <begin position="297"/>
        <end position="311"/>
    </location>
</feature>
<dbReference type="SMART" id="SM00343">
    <property type="entry name" value="ZnF_C2HC"/>
    <property type="match status" value="3"/>
</dbReference>
<dbReference type="Gramene" id="BGIOSGA030142-TA">
    <property type="protein sequence ID" value="BGIOSGA030142-PA"/>
    <property type="gene ID" value="BGIOSGA030142"/>
</dbReference>
<name>B8BDF6_ORYSI</name>
<proteinExistence type="predicted"/>
<evidence type="ECO:0000256" key="1">
    <source>
        <dbReference type="PROSITE-ProRule" id="PRU00047"/>
    </source>
</evidence>
<dbReference type="OMA" id="NCACARC"/>
<dbReference type="SUPFAM" id="SSF57756">
    <property type="entry name" value="Retrovirus zinc finger-like domains"/>
    <property type="match status" value="1"/>
</dbReference>
<dbReference type="STRING" id="39946.B8BDF6"/>